<dbReference type="EMBL" id="JALJOT010000001">
    <property type="protein sequence ID" value="KAK9918270.1"/>
    <property type="molecule type" value="Genomic_DNA"/>
</dbReference>
<keyword evidence="2" id="KW-1185">Reference proteome</keyword>
<sequence>MADLQPTPMIASQVALPPGIADKKILRKAAYMTAFSILEKASISAQCQDGHRLRGILCPPAFTSECVSARKFLPALEMRARAACLREVRIQGLPAQSS</sequence>
<evidence type="ECO:0000313" key="2">
    <source>
        <dbReference type="Proteomes" id="UP001491310"/>
    </source>
</evidence>
<organism evidence="1 2">
    <name type="scientific">Coccomyxa subellipsoidea</name>
    <dbReference type="NCBI Taxonomy" id="248742"/>
    <lineage>
        <taxon>Eukaryota</taxon>
        <taxon>Viridiplantae</taxon>
        <taxon>Chlorophyta</taxon>
        <taxon>core chlorophytes</taxon>
        <taxon>Trebouxiophyceae</taxon>
        <taxon>Trebouxiophyceae incertae sedis</taxon>
        <taxon>Coccomyxaceae</taxon>
        <taxon>Coccomyxa</taxon>
    </lineage>
</organism>
<name>A0ABR2Z2T0_9CHLO</name>
<proteinExistence type="predicted"/>
<gene>
    <name evidence="1" type="ORF">WJX75_002757</name>
</gene>
<dbReference type="Proteomes" id="UP001491310">
    <property type="component" value="Unassembled WGS sequence"/>
</dbReference>
<accession>A0ABR2Z2T0</accession>
<protein>
    <submittedName>
        <fullName evidence="1">Uncharacterized protein</fullName>
    </submittedName>
</protein>
<evidence type="ECO:0000313" key="1">
    <source>
        <dbReference type="EMBL" id="KAK9918270.1"/>
    </source>
</evidence>
<reference evidence="1 2" key="1">
    <citation type="journal article" date="2024" name="Nat. Commun.">
        <title>Phylogenomics reveals the evolutionary origins of lichenization in chlorophyte algae.</title>
        <authorList>
            <person name="Puginier C."/>
            <person name="Libourel C."/>
            <person name="Otte J."/>
            <person name="Skaloud P."/>
            <person name="Haon M."/>
            <person name="Grisel S."/>
            <person name="Petersen M."/>
            <person name="Berrin J.G."/>
            <person name="Delaux P.M."/>
            <person name="Dal Grande F."/>
            <person name="Keller J."/>
        </authorList>
    </citation>
    <scope>NUCLEOTIDE SEQUENCE [LARGE SCALE GENOMIC DNA]</scope>
    <source>
        <strain evidence="1 2">SAG 216-7</strain>
    </source>
</reference>
<comment type="caution">
    <text evidence="1">The sequence shown here is derived from an EMBL/GenBank/DDBJ whole genome shotgun (WGS) entry which is preliminary data.</text>
</comment>